<proteinExistence type="predicted"/>
<evidence type="ECO:0000313" key="1">
    <source>
        <dbReference type="EMBL" id="GAI53747.1"/>
    </source>
</evidence>
<reference evidence="1" key="1">
    <citation type="journal article" date="2014" name="Front. Microbiol.">
        <title>High frequency of phylogenetically diverse reductive dehalogenase-homologous genes in deep subseafloor sedimentary metagenomes.</title>
        <authorList>
            <person name="Kawai M."/>
            <person name="Futagami T."/>
            <person name="Toyoda A."/>
            <person name="Takaki Y."/>
            <person name="Nishi S."/>
            <person name="Hori S."/>
            <person name="Arai W."/>
            <person name="Tsubouchi T."/>
            <person name="Morono Y."/>
            <person name="Uchiyama I."/>
            <person name="Ito T."/>
            <person name="Fujiyama A."/>
            <person name="Inagaki F."/>
            <person name="Takami H."/>
        </authorList>
    </citation>
    <scope>NUCLEOTIDE SEQUENCE</scope>
    <source>
        <strain evidence="1">Expedition CK06-06</strain>
    </source>
</reference>
<dbReference type="AlphaFoldDB" id="X1PBQ7"/>
<feature type="non-terminal residue" evidence="1">
    <location>
        <position position="118"/>
    </location>
</feature>
<name>X1PBQ7_9ZZZZ</name>
<sequence length="118" mass="12434">ACLGVFYSLGVNLEYGNGDVIWKGEEDIEITRADTAGHYNYRYYSPEKPVCGNGISECGEQCDCDTGTPQAVVTYCCSPTQPPGTGEHCSETLLLPSETCDGLGVGSTIGGFLACDSC</sequence>
<organism evidence="1">
    <name type="scientific">marine sediment metagenome</name>
    <dbReference type="NCBI Taxonomy" id="412755"/>
    <lineage>
        <taxon>unclassified sequences</taxon>
        <taxon>metagenomes</taxon>
        <taxon>ecological metagenomes</taxon>
    </lineage>
</organism>
<gene>
    <name evidence="1" type="ORF">S06H3_64492</name>
</gene>
<accession>X1PBQ7</accession>
<comment type="caution">
    <text evidence="1">The sequence shown here is derived from an EMBL/GenBank/DDBJ whole genome shotgun (WGS) entry which is preliminary data.</text>
</comment>
<feature type="non-terminal residue" evidence="1">
    <location>
        <position position="1"/>
    </location>
</feature>
<protein>
    <submittedName>
        <fullName evidence="1">Uncharacterized protein</fullName>
    </submittedName>
</protein>
<dbReference type="EMBL" id="BARV01043092">
    <property type="protein sequence ID" value="GAI53747.1"/>
    <property type="molecule type" value="Genomic_DNA"/>
</dbReference>